<dbReference type="STRING" id="1802362.A2806_03995"/>
<dbReference type="EMBL" id="MHSS01000002">
    <property type="protein sequence ID" value="OHA48830.1"/>
    <property type="molecule type" value="Genomic_DNA"/>
</dbReference>
<comment type="caution">
    <text evidence="1">The sequence shown here is derived from an EMBL/GenBank/DDBJ whole genome shotgun (WGS) entry which is preliminary data.</text>
</comment>
<dbReference type="AlphaFoldDB" id="A0A1G2PKI4"/>
<proteinExistence type="predicted"/>
<name>A0A1G2PKI4_9BACT</name>
<evidence type="ECO:0000313" key="2">
    <source>
        <dbReference type="Proteomes" id="UP000177629"/>
    </source>
</evidence>
<dbReference type="SUPFAM" id="SSF52540">
    <property type="entry name" value="P-loop containing nucleoside triphosphate hydrolases"/>
    <property type="match status" value="1"/>
</dbReference>
<reference evidence="1 2" key="1">
    <citation type="journal article" date="2016" name="Nat. Commun.">
        <title>Thousands of microbial genomes shed light on interconnected biogeochemical processes in an aquifer system.</title>
        <authorList>
            <person name="Anantharaman K."/>
            <person name="Brown C.T."/>
            <person name="Hug L.A."/>
            <person name="Sharon I."/>
            <person name="Castelle C.J."/>
            <person name="Probst A.J."/>
            <person name="Thomas B.C."/>
            <person name="Singh A."/>
            <person name="Wilkins M.J."/>
            <person name="Karaoz U."/>
            <person name="Brodie E.L."/>
            <person name="Williams K.H."/>
            <person name="Hubbard S.S."/>
            <person name="Banfield J.F."/>
        </authorList>
    </citation>
    <scope>NUCLEOTIDE SEQUENCE [LARGE SCALE GENOMIC DNA]</scope>
</reference>
<dbReference type="InterPro" id="IPR027417">
    <property type="entry name" value="P-loop_NTPase"/>
</dbReference>
<evidence type="ECO:0008006" key="3">
    <source>
        <dbReference type="Google" id="ProtNLM"/>
    </source>
</evidence>
<evidence type="ECO:0000313" key="1">
    <source>
        <dbReference type="EMBL" id="OHA48830.1"/>
    </source>
</evidence>
<accession>A0A1G2PKI4</accession>
<organism evidence="1 2">
    <name type="scientific">Candidatus Terrybacteria bacterium RIFCSPHIGHO2_01_FULL_48_17</name>
    <dbReference type="NCBI Taxonomy" id="1802362"/>
    <lineage>
        <taxon>Bacteria</taxon>
        <taxon>Candidatus Terryibacteriota</taxon>
    </lineage>
</organism>
<sequence length="179" mass="20416">MKPAFVFIGTSCSGKSTLSKRFADEFGLRRIDVVDFVLPLLPLRDAGEITTHEMLTIGYEGFFHMLMQEDFDVIEVASDDPQKHLPGIAEIVKAHDRSMIVVFTDASFDDCVERNFTRPVNMQVPVDVLYQQAQYDRAFFVNMWGILKCPLVFVDTSSARPLEESYVICIEMFQQFGLL</sequence>
<protein>
    <recommendedName>
        <fullName evidence="3">NadR/Ttd14 AAA domain-containing protein</fullName>
    </recommendedName>
</protein>
<gene>
    <name evidence="1" type="ORF">A2806_03995</name>
</gene>
<dbReference type="Proteomes" id="UP000177629">
    <property type="component" value="Unassembled WGS sequence"/>
</dbReference>
<dbReference type="Gene3D" id="3.40.50.300">
    <property type="entry name" value="P-loop containing nucleotide triphosphate hydrolases"/>
    <property type="match status" value="1"/>
</dbReference>